<dbReference type="Gene3D" id="2.60.40.10">
    <property type="entry name" value="Immunoglobulins"/>
    <property type="match status" value="1"/>
</dbReference>
<dbReference type="InterPro" id="IPR013783">
    <property type="entry name" value="Ig-like_fold"/>
</dbReference>
<feature type="compositionally biased region" description="Basic and acidic residues" evidence="1">
    <location>
        <begin position="43"/>
        <end position="80"/>
    </location>
</feature>
<dbReference type="InterPro" id="IPR036116">
    <property type="entry name" value="FN3_sf"/>
</dbReference>
<dbReference type="AlphaFoldDB" id="X6LHL0"/>
<evidence type="ECO:0000256" key="1">
    <source>
        <dbReference type="SAM" id="MobiDB-lite"/>
    </source>
</evidence>
<proteinExistence type="predicted"/>
<feature type="non-terminal residue" evidence="3">
    <location>
        <position position="1"/>
    </location>
</feature>
<feature type="non-terminal residue" evidence="3">
    <location>
        <position position="192"/>
    </location>
</feature>
<dbReference type="Proteomes" id="UP000023152">
    <property type="component" value="Unassembled WGS sequence"/>
</dbReference>
<comment type="caution">
    <text evidence="3">The sequence shown here is derived from an EMBL/GenBank/DDBJ whole genome shotgun (WGS) entry which is preliminary data.</text>
</comment>
<feature type="domain" description="TLDc" evidence="2">
    <location>
        <begin position="127"/>
        <end position="181"/>
    </location>
</feature>
<protein>
    <recommendedName>
        <fullName evidence="2">TLDc domain-containing protein</fullName>
    </recommendedName>
</protein>
<dbReference type="CDD" id="cd00063">
    <property type="entry name" value="FN3"/>
    <property type="match status" value="1"/>
</dbReference>
<dbReference type="InterPro" id="IPR003961">
    <property type="entry name" value="FN3_dom"/>
</dbReference>
<dbReference type="EMBL" id="ASPP01040517">
    <property type="protein sequence ID" value="ETO00622.1"/>
    <property type="molecule type" value="Genomic_DNA"/>
</dbReference>
<name>X6LHL0_RETFI</name>
<gene>
    <name evidence="3" type="ORF">RFI_36818</name>
</gene>
<accession>X6LHL0</accession>
<dbReference type="InterPro" id="IPR006571">
    <property type="entry name" value="TLDc_dom"/>
</dbReference>
<organism evidence="3 4">
    <name type="scientific">Reticulomyxa filosa</name>
    <dbReference type="NCBI Taxonomy" id="46433"/>
    <lineage>
        <taxon>Eukaryota</taxon>
        <taxon>Sar</taxon>
        <taxon>Rhizaria</taxon>
        <taxon>Retaria</taxon>
        <taxon>Foraminifera</taxon>
        <taxon>Monothalamids</taxon>
        <taxon>Reticulomyxidae</taxon>
        <taxon>Reticulomyxa</taxon>
    </lineage>
</organism>
<dbReference type="SUPFAM" id="SSF49265">
    <property type="entry name" value="Fibronectin type III"/>
    <property type="match status" value="1"/>
</dbReference>
<reference evidence="3 4" key="1">
    <citation type="journal article" date="2013" name="Curr. Biol.">
        <title>The Genome of the Foraminiferan Reticulomyxa filosa.</title>
        <authorList>
            <person name="Glockner G."/>
            <person name="Hulsmann N."/>
            <person name="Schleicher M."/>
            <person name="Noegel A.A."/>
            <person name="Eichinger L."/>
            <person name="Gallinger C."/>
            <person name="Pawlowski J."/>
            <person name="Sierra R."/>
            <person name="Euteneuer U."/>
            <person name="Pillet L."/>
            <person name="Moustafa A."/>
            <person name="Platzer M."/>
            <person name="Groth M."/>
            <person name="Szafranski K."/>
            <person name="Schliwa M."/>
        </authorList>
    </citation>
    <scope>NUCLEOTIDE SEQUENCE [LARGE SCALE GENOMIC DNA]</scope>
</reference>
<keyword evidence="4" id="KW-1185">Reference proteome</keyword>
<evidence type="ECO:0000313" key="3">
    <source>
        <dbReference type="EMBL" id="ETO00622.1"/>
    </source>
</evidence>
<feature type="region of interest" description="Disordered" evidence="1">
    <location>
        <begin position="41"/>
        <end position="80"/>
    </location>
</feature>
<evidence type="ECO:0000259" key="2">
    <source>
        <dbReference type="Pfam" id="PF07534"/>
    </source>
</evidence>
<dbReference type="Pfam" id="PF07534">
    <property type="entry name" value="TLD"/>
    <property type="match status" value="1"/>
</dbReference>
<sequence length="192" mass="22930">IENNPENVEMRPNVLLLKYPDLQWKQVTSLKLTGKKGQKLLKKLRDKDSDKDKDKDKDKEKDKDRDKDKEKDKDSKEKEKDSGRYCHVLTGLKEYMPYLIRIRAQNESGWSQYSQPIRIQTKKVDIKSKILKAEDKKVLVEWLPKKERQFSWQLLFQASKSQFSAYAFHQKCDNKKGYIILYVHICILIYIF</sequence>
<evidence type="ECO:0000313" key="4">
    <source>
        <dbReference type="Proteomes" id="UP000023152"/>
    </source>
</evidence>